<evidence type="ECO:0000256" key="1">
    <source>
        <dbReference type="SAM" id="MobiDB-lite"/>
    </source>
</evidence>
<evidence type="ECO:0000313" key="3">
    <source>
        <dbReference type="Proteomes" id="UP000007306"/>
    </source>
</evidence>
<dbReference type="HOGENOM" id="CLU_2625996_0_0_1"/>
<sequence length="78" mass="8408">MLPRDSKSKKPDVHVQDGEIHKEAEVADRERDAKMMEGDADEAEKNGGAEKRVPDSLAQKPEGPTHVSSASNGPSEAQ</sequence>
<feature type="compositionally biased region" description="Polar residues" evidence="1">
    <location>
        <begin position="66"/>
        <end position="78"/>
    </location>
</feature>
<reference evidence="2 3" key="2">
    <citation type="submission" date="2018-04" db="EMBL/GenBank/DDBJ databases">
        <title>OglaRS2 (Oryza glaberrima Reference Sequence Version 2).</title>
        <authorList>
            <person name="Zhang J."/>
            <person name="Kudrna D."/>
            <person name="Lee S."/>
            <person name="Talag J."/>
            <person name="Rajasekar S."/>
            <person name="Wing R.A."/>
        </authorList>
    </citation>
    <scope>NUCLEOTIDE SEQUENCE [LARGE SCALE GENOMIC DNA]</scope>
    <source>
        <strain evidence="2 3">cv. IRGC 96717</strain>
    </source>
</reference>
<name>I1PDG9_ORYGL</name>
<feature type="compositionally biased region" description="Basic and acidic residues" evidence="1">
    <location>
        <begin position="1"/>
        <end position="54"/>
    </location>
</feature>
<dbReference type="EnsemblPlants" id="ORGLA03G0241500.1">
    <property type="protein sequence ID" value="ORGLA03G0241500.1"/>
    <property type="gene ID" value="ORGLA03G0241500"/>
</dbReference>
<feature type="region of interest" description="Disordered" evidence="1">
    <location>
        <begin position="1"/>
        <end position="78"/>
    </location>
</feature>
<dbReference type="Proteomes" id="UP000007306">
    <property type="component" value="Chromosome 3"/>
</dbReference>
<dbReference type="AlphaFoldDB" id="I1PDG9"/>
<evidence type="ECO:0000313" key="2">
    <source>
        <dbReference type="EnsemblPlants" id="ORGLA03G0241500.1"/>
    </source>
</evidence>
<proteinExistence type="predicted"/>
<reference evidence="2" key="1">
    <citation type="submission" date="2015-06" db="UniProtKB">
        <authorList>
            <consortium name="EnsemblPlants"/>
        </authorList>
    </citation>
    <scope>IDENTIFICATION</scope>
</reference>
<dbReference type="Gramene" id="ORGLA03G0241500.1">
    <property type="protein sequence ID" value="ORGLA03G0241500.1"/>
    <property type="gene ID" value="ORGLA03G0241500"/>
</dbReference>
<accession>I1PDG9</accession>
<protein>
    <submittedName>
        <fullName evidence="2">Uncharacterized protein</fullName>
    </submittedName>
</protein>
<organism evidence="2 3">
    <name type="scientific">Oryza glaberrima</name>
    <name type="common">African rice</name>
    <dbReference type="NCBI Taxonomy" id="4538"/>
    <lineage>
        <taxon>Eukaryota</taxon>
        <taxon>Viridiplantae</taxon>
        <taxon>Streptophyta</taxon>
        <taxon>Embryophyta</taxon>
        <taxon>Tracheophyta</taxon>
        <taxon>Spermatophyta</taxon>
        <taxon>Magnoliopsida</taxon>
        <taxon>Liliopsida</taxon>
        <taxon>Poales</taxon>
        <taxon>Poaceae</taxon>
        <taxon>BOP clade</taxon>
        <taxon>Oryzoideae</taxon>
        <taxon>Oryzeae</taxon>
        <taxon>Oryzinae</taxon>
        <taxon>Oryza</taxon>
    </lineage>
</organism>
<keyword evidence="3" id="KW-1185">Reference proteome</keyword>